<feature type="region of interest" description="Disordered" evidence="1">
    <location>
        <begin position="1"/>
        <end position="92"/>
    </location>
</feature>
<comment type="caution">
    <text evidence="2">The sequence shown here is derived from an EMBL/GenBank/DDBJ whole genome shotgun (WGS) entry which is preliminary data.</text>
</comment>
<feature type="compositionally biased region" description="Basic and acidic residues" evidence="1">
    <location>
        <begin position="73"/>
        <end position="92"/>
    </location>
</feature>
<proteinExistence type="predicted"/>
<evidence type="ECO:0000313" key="3">
    <source>
        <dbReference type="Proteomes" id="UP000796880"/>
    </source>
</evidence>
<protein>
    <submittedName>
        <fullName evidence="2">Uncharacterized protein</fullName>
    </submittedName>
</protein>
<dbReference type="AlphaFoldDB" id="A0A8K0HA51"/>
<reference evidence="2" key="1">
    <citation type="submission" date="2020-03" db="EMBL/GenBank/DDBJ databases">
        <title>A high-quality chromosome-level genome assembly of a woody plant with both climbing and erect habits, Rhamnella rubrinervis.</title>
        <authorList>
            <person name="Lu Z."/>
            <person name="Yang Y."/>
            <person name="Zhu X."/>
            <person name="Sun Y."/>
        </authorList>
    </citation>
    <scope>NUCLEOTIDE SEQUENCE</scope>
    <source>
        <strain evidence="2">BYM</strain>
        <tissue evidence="2">Leaf</tissue>
    </source>
</reference>
<sequence>MVGKIVCSSSEVSDTESYYELPKKGSKDDPIILSDSEEVELKGNPKDMDFEMSYARVNKKNYQDSDGDEDEDPKTPLHYHSDEFHDDSSNEQ</sequence>
<name>A0A8K0HA51_9ROSA</name>
<evidence type="ECO:0000256" key="1">
    <source>
        <dbReference type="SAM" id="MobiDB-lite"/>
    </source>
</evidence>
<dbReference type="EMBL" id="VOIH02000004">
    <property type="protein sequence ID" value="KAF3448185.1"/>
    <property type="molecule type" value="Genomic_DNA"/>
</dbReference>
<feature type="compositionally biased region" description="Basic and acidic residues" evidence="1">
    <location>
        <begin position="21"/>
        <end position="30"/>
    </location>
</feature>
<accession>A0A8K0HA51</accession>
<organism evidence="2 3">
    <name type="scientific">Rhamnella rubrinervis</name>
    <dbReference type="NCBI Taxonomy" id="2594499"/>
    <lineage>
        <taxon>Eukaryota</taxon>
        <taxon>Viridiplantae</taxon>
        <taxon>Streptophyta</taxon>
        <taxon>Embryophyta</taxon>
        <taxon>Tracheophyta</taxon>
        <taxon>Spermatophyta</taxon>
        <taxon>Magnoliopsida</taxon>
        <taxon>eudicotyledons</taxon>
        <taxon>Gunneridae</taxon>
        <taxon>Pentapetalae</taxon>
        <taxon>rosids</taxon>
        <taxon>fabids</taxon>
        <taxon>Rosales</taxon>
        <taxon>Rhamnaceae</taxon>
        <taxon>rhamnoid group</taxon>
        <taxon>Rhamneae</taxon>
        <taxon>Rhamnella</taxon>
    </lineage>
</organism>
<keyword evidence="3" id="KW-1185">Reference proteome</keyword>
<feature type="compositionally biased region" description="Polar residues" evidence="1">
    <location>
        <begin position="7"/>
        <end position="16"/>
    </location>
</feature>
<dbReference type="Proteomes" id="UP000796880">
    <property type="component" value="Unassembled WGS sequence"/>
</dbReference>
<gene>
    <name evidence="2" type="ORF">FNV43_RR08897</name>
</gene>
<evidence type="ECO:0000313" key="2">
    <source>
        <dbReference type="EMBL" id="KAF3448185.1"/>
    </source>
</evidence>
<feature type="compositionally biased region" description="Basic and acidic residues" evidence="1">
    <location>
        <begin position="39"/>
        <end position="49"/>
    </location>
</feature>